<organism evidence="1 2">
    <name type="scientific">Ceratodon purpureus</name>
    <name type="common">Fire moss</name>
    <name type="synonym">Dicranum purpureum</name>
    <dbReference type="NCBI Taxonomy" id="3225"/>
    <lineage>
        <taxon>Eukaryota</taxon>
        <taxon>Viridiplantae</taxon>
        <taxon>Streptophyta</taxon>
        <taxon>Embryophyta</taxon>
        <taxon>Bryophyta</taxon>
        <taxon>Bryophytina</taxon>
        <taxon>Bryopsida</taxon>
        <taxon>Dicranidae</taxon>
        <taxon>Pseudoditrichales</taxon>
        <taxon>Ditrichaceae</taxon>
        <taxon>Ceratodon</taxon>
    </lineage>
</organism>
<accession>A0A8T0HL65</accession>
<proteinExistence type="predicted"/>
<dbReference type="PANTHER" id="PTHR45958">
    <property type="entry name" value="RING-TYPE E3 UBIQUITIN TRANSFERASE"/>
    <property type="match status" value="1"/>
</dbReference>
<reference evidence="1" key="1">
    <citation type="submission" date="2020-06" db="EMBL/GenBank/DDBJ databases">
        <title>WGS assembly of Ceratodon purpureus strain R40.</title>
        <authorList>
            <person name="Carey S.B."/>
            <person name="Jenkins J."/>
            <person name="Shu S."/>
            <person name="Lovell J.T."/>
            <person name="Sreedasyam A."/>
            <person name="Maumus F."/>
            <person name="Tiley G.P."/>
            <person name="Fernandez-Pozo N."/>
            <person name="Barry K."/>
            <person name="Chen C."/>
            <person name="Wang M."/>
            <person name="Lipzen A."/>
            <person name="Daum C."/>
            <person name="Saski C.A."/>
            <person name="Payton A.C."/>
            <person name="Mcbreen J.C."/>
            <person name="Conrad R.E."/>
            <person name="Kollar L.M."/>
            <person name="Olsson S."/>
            <person name="Huttunen S."/>
            <person name="Landis J.B."/>
            <person name="Wickett N.J."/>
            <person name="Johnson M.G."/>
            <person name="Rensing S.A."/>
            <person name="Grimwood J."/>
            <person name="Schmutz J."/>
            <person name="Mcdaniel S.F."/>
        </authorList>
    </citation>
    <scope>NUCLEOTIDE SEQUENCE</scope>
    <source>
        <strain evidence="1">R40</strain>
    </source>
</reference>
<evidence type="ECO:0000313" key="2">
    <source>
        <dbReference type="Proteomes" id="UP000822688"/>
    </source>
</evidence>
<keyword evidence="2" id="KW-1185">Reference proteome</keyword>
<comment type="caution">
    <text evidence="1">The sequence shown here is derived from an EMBL/GenBank/DDBJ whole genome shotgun (WGS) entry which is preliminary data.</text>
</comment>
<dbReference type="PANTHER" id="PTHR45958:SF6">
    <property type="entry name" value="U-BOX DOMAIN-CONTAINING PROTEIN 43"/>
    <property type="match status" value="1"/>
</dbReference>
<evidence type="ECO:0000313" key="1">
    <source>
        <dbReference type="EMBL" id="KAG0571561.1"/>
    </source>
</evidence>
<dbReference type="AlphaFoldDB" id="A0A8T0HL65"/>
<dbReference type="EMBL" id="CM026426">
    <property type="protein sequence ID" value="KAG0571561.1"/>
    <property type="molecule type" value="Genomic_DNA"/>
</dbReference>
<gene>
    <name evidence="1" type="ORF">KC19_VG022200</name>
</gene>
<sequence>MQEHRTEDMRQRAVWMVDRVLRNGNLARQISGDPHVHTALVNAFRYGNNSGKQLAEKALKQLNKIPNFSGVFQVPSRAGSEAVPQKRISSEIALFSVVQRFRGC</sequence>
<dbReference type="Proteomes" id="UP000822688">
    <property type="component" value="Chromosome V"/>
</dbReference>
<name>A0A8T0HL65_CERPU</name>
<protein>
    <submittedName>
        <fullName evidence="1">Uncharacterized protein</fullName>
    </submittedName>
</protein>
<dbReference type="InterPro" id="IPR052608">
    <property type="entry name" value="U-box_domain_protein"/>
</dbReference>